<protein>
    <submittedName>
        <fullName evidence="15">3-hydroxyacyl-CoA dehydrogenase NAD-binding domain-containing protein</fullName>
    </submittedName>
</protein>
<evidence type="ECO:0000256" key="2">
    <source>
        <dbReference type="ARBA" id="ARBA00005005"/>
    </source>
</evidence>
<sequence>MMSAAGQVEVTRQGQVTVVRMADPPSNVLSRAMRHSLRAAIEAAEADEACKAIVLGGVGASFSTGSDPTAPDTMADDEDLVALCARIEACSKPVVCALHGLTLEAGLGVALACHHRVMSAGAQIGAPDITIGMVAGCATTQRLPRLVGAAAALDLLFVGRPIDAATAKKIGLVDAVAKSRAGEAAIAAALALIAKGGAPRRTSEISTGLTDGAGYLKETAKRRAGAPIHQRETFVQIVECVEAALLMPFEAGVARETLARAQCRDSSKTKALKYALAAERMTLSPEGLDPSLAVVVDRVGIIGATPVALGITLAALDNGLQVRLAAADAERTRKIKAQVVDAYARAEERGQITPKVHAARIASFFAEPGLEDFNTAQVVIEATALPTDQRAQLLATIEKRIEDETVLATVTDGGFDTLIKGLAHPSRFVGLHFFAPVQALRALELVHHQNTSAEAFATAHEFARQLGKLPVVTAPSEGLVANRIERAVWAAMDVTLLLGARPLDVDRAMRALGFPIGPCAAVDMLGLSYVGGAVANYLAEAGRTGRAARAGFFDYSDDGDARLPGQDDDAAVALIAQLRESAEIPEHRLSQEDIQDRLLLAMANTGAQLLSEGVVDRPAEIDVAMLMAKAFPRWLGGPMEVADLMGLATAERKLRGFADMAPEIWTPAPLWRELIKNGAKFSDLNDI</sequence>
<keyword evidence="16" id="KW-1185">Reference proteome</keyword>
<keyword evidence="10" id="KW-0456">Lyase</keyword>
<dbReference type="InterPro" id="IPR006176">
    <property type="entry name" value="3-OHacyl-CoA_DH_NAD-bd"/>
</dbReference>
<evidence type="ECO:0000256" key="11">
    <source>
        <dbReference type="ARBA" id="ARBA00023268"/>
    </source>
</evidence>
<dbReference type="InterPro" id="IPR001753">
    <property type="entry name" value="Enoyl-CoA_hydra/iso"/>
</dbReference>
<dbReference type="Pfam" id="PF00378">
    <property type="entry name" value="ECH_1"/>
    <property type="match status" value="1"/>
</dbReference>
<dbReference type="InterPro" id="IPR036291">
    <property type="entry name" value="NAD(P)-bd_dom_sf"/>
</dbReference>
<dbReference type="Pfam" id="PF02737">
    <property type="entry name" value="3HCDH_N"/>
    <property type="match status" value="1"/>
</dbReference>
<evidence type="ECO:0000256" key="7">
    <source>
        <dbReference type="ARBA" id="ARBA00023098"/>
    </source>
</evidence>
<comment type="catalytic activity">
    <reaction evidence="12">
        <text>a (3S)-3-hydroxyacyl-CoA + NAD(+) = a 3-oxoacyl-CoA + NADH + H(+)</text>
        <dbReference type="Rhea" id="RHEA:22432"/>
        <dbReference type="ChEBI" id="CHEBI:15378"/>
        <dbReference type="ChEBI" id="CHEBI:57318"/>
        <dbReference type="ChEBI" id="CHEBI:57540"/>
        <dbReference type="ChEBI" id="CHEBI:57945"/>
        <dbReference type="ChEBI" id="CHEBI:90726"/>
        <dbReference type="EC" id="1.1.1.35"/>
    </reaction>
</comment>
<dbReference type="InterPro" id="IPR029045">
    <property type="entry name" value="ClpP/crotonase-like_dom_sf"/>
</dbReference>
<evidence type="ECO:0000256" key="3">
    <source>
        <dbReference type="ARBA" id="ARBA00022832"/>
    </source>
</evidence>
<evidence type="ECO:0000256" key="1">
    <source>
        <dbReference type="ARBA" id="ARBA00004275"/>
    </source>
</evidence>
<comment type="subcellular location">
    <subcellularLocation>
        <location evidence="1">Peroxisome</location>
    </subcellularLocation>
</comment>
<dbReference type="Gene3D" id="1.10.1040.50">
    <property type="match status" value="1"/>
</dbReference>
<dbReference type="Gene3D" id="3.90.226.10">
    <property type="entry name" value="2-enoyl-CoA Hydratase, Chain A, domain 1"/>
    <property type="match status" value="1"/>
</dbReference>
<feature type="domain" description="3-hydroxyacyl-CoA dehydrogenase C-terminal" evidence="13">
    <location>
        <begin position="595"/>
        <end position="678"/>
    </location>
</feature>
<evidence type="ECO:0000259" key="13">
    <source>
        <dbReference type="Pfam" id="PF00725"/>
    </source>
</evidence>
<evidence type="ECO:0000313" key="15">
    <source>
        <dbReference type="EMBL" id="GAA3878085.1"/>
    </source>
</evidence>
<evidence type="ECO:0000256" key="5">
    <source>
        <dbReference type="ARBA" id="ARBA00023002"/>
    </source>
</evidence>
<dbReference type="SUPFAM" id="SSF51735">
    <property type="entry name" value="NAD(P)-binding Rossmann-fold domains"/>
    <property type="match status" value="1"/>
</dbReference>
<organism evidence="15 16">
    <name type="scientific">Celeribacter arenosi</name>
    <dbReference type="NCBI Taxonomy" id="792649"/>
    <lineage>
        <taxon>Bacteria</taxon>
        <taxon>Pseudomonadati</taxon>
        <taxon>Pseudomonadota</taxon>
        <taxon>Alphaproteobacteria</taxon>
        <taxon>Rhodobacterales</taxon>
        <taxon>Roseobacteraceae</taxon>
        <taxon>Celeribacter</taxon>
    </lineage>
</organism>
<keyword evidence="5" id="KW-0560">Oxidoreductase</keyword>
<keyword evidence="9" id="KW-0413">Isomerase</keyword>
<evidence type="ECO:0000259" key="14">
    <source>
        <dbReference type="Pfam" id="PF02737"/>
    </source>
</evidence>
<evidence type="ECO:0000313" key="16">
    <source>
        <dbReference type="Proteomes" id="UP001399917"/>
    </source>
</evidence>
<keyword evidence="6" id="KW-0520">NAD</keyword>
<dbReference type="Gene3D" id="3.40.50.720">
    <property type="entry name" value="NAD(P)-binding Rossmann-like Domain"/>
    <property type="match status" value="1"/>
</dbReference>
<evidence type="ECO:0000256" key="4">
    <source>
        <dbReference type="ARBA" id="ARBA00022963"/>
    </source>
</evidence>
<evidence type="ECO:0000256" key="9">
    <source>
        <dbReference type="ARBA" id="ARBA00023235"/>
    </source>
</evidence>
<keyword evidence="11" id="KW-0511">Multifunctional enzyme</keyword>
<proteinExistence type="predicted"/>
<dbReference type="SUPFAM" id="SSF52096">
    <property type="entry name" value="ClpP/crotonase"/>
    <property type="match status" value="1"/>
</dbReference>
<comment type="pathway">
    <text evidence="2">Lipid metabolism; fatty acid beta-oxidation.</text>
</comment>
<comment type="caution">
    <text evidence="15">The sequence shown here is derived from an EMBL/GenBank/DDBJ whole genome shotgun (WGS) entry which is preliminary data.</text>
</comment>
<evidence type="ECO:0000256" key="12">
    <source>
        <dbReference type="ARBA" id="ARBA00049556"/>
    </source>
</evidence>
<feature type="domain" description="3-hydroxyacyl-CoA dehydrogenase C-terminal" evidence="13">
    <location>
        <begin position="478"/>
        <end position="544"/>
    </location>
</feature>
<keyword evidence="4" id="KW-0442">Lipid degradation</keyword>
<name>A0ABP7KJT1_9RHOB</name>
<dbReference type="CDD" id="cd06558">
    <property type="entry name" value="crotonase-like"/>
    <property type="match status" value="1"/>
</dbReference>
<evidence type="ECO:0000256" key="8">
    <source>
        <dbReference type="ARBA" id="ARBA00023140"/>
    </source>
</evidence>
<evidence type="ECO:0000256" key="6">
    <source>
        <dbReference type="ARBA" id="ARBA00023027"/>
    </source>
</evidence>
<dbReference type="RefSeq" id="WP_344848544.1">
    <property type="nucleotide sequence ID" value="NZ_BAABDF010000007.1"/>
</dbReference>
<dbReference type="SUPFAM" id="SSF48179">
    <property type="entry name" value="6-phosphogluconate dehydrogenase C-terminal domain-like"/>
    <property type="match status" value="2"/>
</dbReference>
<feature type="domain" description="3-hydroxyacyl-CoA dehydrogenase NAD binding" evidence="14">
    <location>
        <begin position="299"/>
        <end position="473"/>
    </location>
</feature>
<evidence type="ECO:0000256" key="10">
    <source>
        <dbReference type="ARBA" id="ARBA00023239"/>
    </source>
</evidence>
<dbReference type="Pfam" id="PF00725">
    <property type="entry name" value="3HCDH"/>
    <property type="match status" value="2"/>
</dbReference>
<accession>A0ABP7KJT1</accession>
<reference evidence="16" key="1">
    <citation type="journal article" date="2019" name="Int. J. Syst. Evol. Microbiol.">
        <title>The Global Catalogue of Microorganisms (GCM) 10K type strain sequencing project: providing services to taxonomists for standard genome sequencing and annotation.</title>
        <authorList>
            <consortium name="The Broad Institute Genomics Platform"/>
            <consortium name="The Broad Institute Genome Sequencing Center for Infectious Disease"/>
            <person name="Wu L."/>
            <person name="Ma J."/>
        </authorList>
    </citation>
    <scope>NUCLEOTIDE SEQUENCE [LARGE SCALE GENOMIC DNA]</scope>
    <source>
        <strain evidence="16">JCM 17190</strain>
    </source>
</reference>
<keyword evidence="3" id="KW-0276">Fatty acid metabolism</keyword>
<keyword evidence="8" id="KW-0576">Peroxisome</keyword>
<dbReference type="InterPro" id="IPR008927">
    <property type="entry name" value="6-PGluconate_DH-like_C_sf"/>
</dbReference>
<keyword evidence="7" id="KW-0443">Lipid metabolism</keyword>
<dbReference type="PANTHER" id="PTHR23309">
    <property type="entry name" value="3-HYDROXYACYL-COA DEHYROGENASE"/>
    <property type="match status" value="1"/>
</dbReference>
<gene>
    <name evidence="15" type="ORF">GCM10022404_29810</name>
</gene>
<dbReference type="InterPro" id="IPR006108">
    <property type="entry name" value="3HC_DH_C"/>
</dbReference>
<dbReference type="Proteomes" id="UP001399917">
    <property type="component" value="Unassembled WGS sequence"/>
</dbReference>
<dbReference type="EMBL" id="BAABDF010000007">
    <property type="protein sequence ID" value="GAA3878085.1"/>
    <property type="molecule type" value="Genomic_DNA"/>
</dbReference>